<comment type="caution">
    <text evidence="7">The sequence shown here is derived from an EMBL/GenBank/DDBJ whole genome shotgun (WGS) entry which is preliminary data.</text>
</comment>
<evidence type="ECO:0000313" key="7">
    <source>
        <dbReference type="EMBL" id="PAD78070.1"/>
    </source>
</evidence>
<dbReference type="SUPFAM" id="SSF53474">
    <property type="entry name" value="alpha/beta-Hydrolases"/>
    <property type="match status" value="1"/>
</dbReference>
<protein>
    <submittedName>
        <fullName evidence="7">Peptidase S9 family protein</fullName>
    </submittedName>
</protein>
<name>A0A268EY63_9BACL</name>
<organism evidence="7 8">
    <name type="scientific">Paenibacillus campinasensis</name>
    <dbReference type="NCBI Taxonomy" id="66347"/>
    <lineage>
        <taxon>Bacteria</taxon>
        <taxon>Bacillati</taxon>
        <taxon>Bacillota</taxon>
        <taxon>Bacilli</taxon>
        <taxon>Bacillales</taxon>
        <taxon>Paenibacillaceae</taxon>
        <taxon>Paenibacillus</taxon>
    </lineage>
</organism>
<keyword evidence="3" id="KW-0378">Hydrolase</keyword>
<dbReference type="Pfam" id="PF07676">
    <property type="entry name" value="PD40"/>
    <property type="match status" value="1"/>
</dbReference>
<sequence length="680" mass="75639">MTAKRLITPEDLYRMHWVNDPVVSPASGAIAYVHKSVKKEIDGYTSHIRLLHPDNHKDTPFTSGENDSSPAWSPDGSQLAFLRKKGDKPQVWTIPADGGEARPVTDLKYGVSAFKWSPDGTQLLVRSEVSESDGTDQDQNTSNANNSNDNNGINGNNESKKLPEEAIYDRIKYKGDGIGLWNGRRAHLFLINLATEESKQITSGEFQVGSFDWSLDGSSVAYTASISSEQYPDPDLRLTNDAFILNVQDGSVRQLTEGTHSIYTVAYTPDGQSLLMLASDLSCGFATLARIHLIALADGQDQVLYTDMDVQLGHAAVSDMRASAGTPPLFSKDGTSVYLQLNQDGGVHIGRFALDGSTYELVLGGEREIYQFALTPEENIVFAAADPLQPGDLFAYSASLKQEQRLTNCNEELWNELNLSEPEVFTFQTGDGWTIQGWMMKPTEFTEGSKVPAVLEIHGGPQAMYAHTFMHEFQLLAAAGYAVIYTNPRGGHGYGQVHVNTVRGDYGGRDYQDLMEAVDYVLNTYSFVDASRLGVTGGSYGGFMTNWIVGHTDRFKAAVTQRSISNWISFYGVSDIGYNFTEDQIWGNPWDDLEKLWKHSPLAYVKEIKTPLLILHGEQDLRCPIEQAEQLFTALKRLGKDTQLIRFPGADHNLSRSGHPYLRVRRLSHIVRWFVEHIER</sequence>
<dbReference type="SUPFAM" id="SSF82171">
    <property type="entry name" value="DPP6 N-terminal domain-like"/>
    <property type="match status" value="1"/>
</dbReference>
<feature type="region of interest" description="Disordered" evidence="5">
    <location>
        <begin position="128"/>
        <end position="159"/>
    </location>
</feature>
<dbReference type="PANTHER" id="PTHR42776">
    <property type="entry name" value="SERINE PEPTIDASE S9 FAMILY MEMBER"/>
    <property type="match status" value="1"/>
</dbReference>
<evidence type="ECO:0000313" key="8">
    <source>
        <dbReference type="Proteomes" id="UP000215596"/>
    </source>
</evidence>
<evidence type="ECO:0000256" key="5">
    <source>
        <dbReference type="SAM" id="MobiDB-lite"/>
    </source>
</evidence>
<dbReference type="GO" id="GO:0006508">
    <property type="term" value="P:proteolysis"/>
    <property type="evidence" value="ECO:0007669"/>
    <property type="project" value="UniProtKB-KW"/>
</dbReference>
<comment type="similarity">
    <text evidence="1">Belongs to the peptidase S9C family.</text>
</comment>
<dbReference type="InterPro" id="IPR011042">
    <property type="entry name" value="6-blade_b-propeller_TolB-like"/>
</dbReference>
<reference evidence="7 8" key="1">
    <citation type="submission" date="2017-07" db="EMBL/GenBank/DDBJ databases">
        <title>Isolation and whole genome analysis of endospore-forming bacteria from heroin.</title>
        <authorList>
            <person name="Kalinowski J."/>
            <person name="Ahrens B."/>
            <person name="Al-Dilaimi A."/>
            <person name="Winkler A."/>
            <person name="Wibberg D."/>
            <person name="Schleenbecker U."/>
            <person name="Ruckert C."/>
            <person name="Wolfel R."/>
            <person name="Grass G."/>
        </authorList>
    </citation>
    <scope>NUCLEOTIDE SEQUENCE [LARGE SCALE GENOMIC DNA]</scope>
    <source>
        <strain evidence="7 8">7537-G1</strain>
    </source>
</reference>
<dbReference type="AlphaFoldDB" id="A0A268EY63"/>
<gene>
    <name evidence="7" type="ORF">CHH67_07495</name>
</gene>
<dbReference type="InterPro" id="IPR011659">
    <property type="entry name" value="WD40"/>
</dbReference>
<dbReference type="InterPro" id="IPR029058">
    <property type="entry name" value="AB_hydrolase_fold"/>
</dbReference>
<dbReference type="EMBL" id="NPBY01000026">
    <property type="protein sequence ID" value="PAD78070.1"/>
    <property type="molecule type" value="Genomic_DNA"/>
</dbReference>
<evidence type="ECO:0000256" key="1">
    <source>
        <dbReference type="ARBA" id="ARBA00010040"/>
    </source>
</evidence>
<dbReference type="FunFam" id="3.40.50.1820:FF:000028">
    <property type="entry name" value="S9 family peptidase"/>
    <property type="match status" value="1"/>
</dbReference>
<evidence type="ECO:0000256" key="4">
    <source>
        <dbReference type="ARBA" id="ARBA00022825"/>
    </source>
</evidence>
<keyword evidence="4" id="KW-0720">Serine protease</keyword>
<feature type="compositionally biased region" description="Polar residues" evidence="5">
    <location>
        <begin position="60"/>
        <end position="71"/>
    </location>
</feature>
<dbReference type="PANTHER" id="PTHR42776:SF27">
    <property type="entry name" value="DIPEPTIDYL PEPTIDASE FAMILY MEMBER 6"/>
    <property type="match status" value="1"/>
</dbReference>
<dbReference type="InterPro" id="IPR001375">
    <property type="entry name" value="Peptidase_S9_cat"/>
</dbReference>
<dbReference type="Gene3D" id="3.40.50.1820">
    <property type="entry name" value="alpha/beta hydrolase"/>
    <property type="match status" value="1"/>
</dbReference>
<evidence type="ECO:0000256" key="2">
    <source>
        <dbReference type="ARBA" id="ARBA00022670"/>
    </source>
</evidence>
<dbReference type="GO" id="GO:0004252">
    <property type="term" value="F:serine-type endopeptidase activity"/>
    <property type="evidence" value="ECO:0007669"/>
    <property type="project" value="TreeGrafter"/>
</dbReference>
<feature type="compositionally biased region" description="Low complexity" evidence="5">
    <location>
        <begin position="137"/>
        <end position="157"/>
    </location>
</feature>
<accession>A0A268EY63</accession>
<evidence type="ECO:0000256" key="3">
    <source>
        <dbReference type="ARBA" id="ARBA00022801"/>
    </source>
</evidence>
<dbReference type="RefSeq" id="WP_095264554.1">
    <property type="nucleotide sequence ID" value="NZ_NPBY01000026.1"/>
</dbReference>
<dbReference type="Pfam" id="PF00326">
    <property type="entry name" value="Peptidase_S9"/>
    <property type="match status" value="1"/>
</dbReference>
<dbReference type="Gene3D" id="2.120.10.30">
    <property type="entry name" value="TolB, C-terminal domain"/>
    <property type="match status" value="2"/>
</dbReference>
<feature type="region of interest" description="Disordered" evidence="5">
    <location>
        <begin position="55"/>
        <end position="77"/>
    </location>
</feature>
<evidence type="ECO:0000259" key="6">
    <source>
        <dbReference type="Pfam" id="PF00326"/>
    </source>
</evidence>
<dbReference type="OrthoDB" id="108903at2"/>
<keyword evidence="2" id="KW-0645">Protease</keyword>
<feature type="domain" description="Peptidase S9 prolyl oligopeptidase catalytic" evidence="6">
    <location>
        <begin position="468"/>
        <end position="678"/>
    </location>
</feature>
<dbReference type="Proteomes" id="UP000215596">
    <property type="component" value="Unassembled WGS sequence"/>
</dbReference>
<proteinExistence type="inferred from homology"/>